<reference evidence="1" key="1">
    <citation type="submission" date="2020-04" db="EMBL/GenBank/DDBJ databases">
        <authorList>
            <person name="Alioto T."/>
            <person name="Alioto T."/>
            <person name="Gomez Garrido J."/>
        </authorList>
    </citation>
    <scope>NUCLEOTIDE SEQUENCE</scope>
    <source>
        <strain evidence="1">A484AB</strain>
    </source>
</reference>
<gene>
    <name evidence="1" type="ORF">PACLA_8A026644</name>
</gene>
<dbReference type="AlphaFoldDB" id="A0A7D9IRI7"/>
<name>A0A7D9IRI7_PARCT</name>
<dbReference type="OrthoDB" id="5983439at2759"/>
<sequence>MRTKFWSRQKFHHNLKERHKITLRNLQFSVILYSKREIDAPTPDRAVNFPCFLTNANDAVEAYLKNKSFVWNLSSNYALRHLKESSSLCASCRELHQRRSNLPNGYYEFKTLQAYCDLTNNGWTLIARFSNGDVKHWMINGSFWYDKGTPYGEVGIPSHTTDMISPAFWNVKGDEFKITRSDDFSHEALLQTTSSCLQGVPFRSKITSYGTFHNGTEWANNQCLGNCEVLYSAGGQYKKTAGFGKHDCSSDLQSGNYIGFWCNWKLDSAVMMIGGGGEDCNRADHGIGITERNSAMFGGEEDYYDFGDIDNYKSNAPSSYSLNLWVR</sequence>
<comment type="caution">
    <text evidence="1">The sequence shown here is derived from an EMBL/GenBank/DDBJ whole genome shotgun (WGS) entry which is preliminary data.</text>
</comment>
<dbReference type="Proteomes" id="UP001152795">
    <property type="component" value="Unassembled WGS sequence"/>
</dbReference>
<keyword evidence="2" id="KW-1185">Reference proteome</keyword>
<evidence type="ECO:0000313" key="2">
    <source>
        <dbReference type="Proteomes" id="UP001152795"/>
    </source>
</evidence>
<proteinExistence type="predicted"/>
<organism evidence="1 2">
    <name type="scientific">Paramuricea clavata</name>
    <name type="common">Red gorgonian</name>
    <name type="synonym">Violescent sea-whip</name>
    <dbReference type="NCBI Taxonomy" id="317549"/>
    <lineage>
        <taxon>Eukaryota</taxon>
        <taxon>Metazoa</taxon>
        <taxon>Cnidaria</taxon>
        <taxon>Anthozoa</taxon>
        <taxon>Octocorallia</taxon>
        <taxon>Malacalcyonacea</taxon>
        <taxon>Plexauridae</taxon>
        <taxon>Paramuricea</taxon>
    </lineage>
</organism>
<accession>A0A7D9IRI7</accession>
<dbReference type="InterPro" id="IPR036056">
    <property type="entry name" value="Fibrinogen-like_C"/>
</dbReference>
<protein>
    <submittedName>
        <fullName evidence="1">Uncharacterized protein</fullName>
    </submittedName>
</protein>
<evidence type="ECO:0000313" key="1">
    <source>
        <dbReference type="EMBL" id="CAB4011650.1"/>
    </source>
</evidence>
<dbReference type="SUPFAM" id="SSF56496">
    <property type="entry name" value="Fibrinogen C-terminal domain-like"/>
    <property type="match status" value="2"/>
</dbReference>
<dbReference type="EMBL" id="CACRXK020007219">
    <property type="protein sequence ID" value="CAB4011650.1"/>
    <property type="molecule type" value="Genomic_DNA"/>
</dbReference>